<dbReference type="Proteomes" id="UP000001075">
    <property type="component" value="Unassembled WGS sequence"/>
</dbReference>
<name>G3I6X7_CRIGR</name>
<evidence type="ECO:0000313" key="2">
    <source>
        <dbReference type="EMBL" id="EGW11003.1"/>
    </source>
</evidence>
<dbReference type="InParanoid" id="G3I6X7"/>
<keyword evidence="1" id="KW-0472">Membrane</keyword>
<keyword evidence="1" id="KW-1133">Transmembrane helix</keyword>
<protein>
    <submittedName>
        <fullName evidence="2">Uncharacterized protein</fullName>
    </submittedName>
</protein>
<proteinExistence type="predicted"/>
<evidence type="ECO:0000256" key="1">
    <source>
        <dbReference type="SAM" id="Phobius"/>
    </source>
</evidence>
<sequence>MYRCKPEINVTSSIFLFYSPLYFILVFQDRISLYSSSCPGTCSVDQNDLNSGICLPLPPELWD</sequence>
<reference evidence="3" key="1">
    <citation type="journal article" date="2011" name="Nat. Biotechnol.">
        <title>The genomic sequence of the Chinese hamster ovary (CHO)-K1 cell line.</title>
        <authorList>
            <person name="Xu X."/>
            <person name="Nagarajan H."/>
            <person name="Lewis N.E."/>
            <person name="Pan S."/>
            <person name="Cai Z."/>
            <person name="Liu X."/>
            <person name="Chen W."/>
            <person name="Xie M."/>
            <person name="Wang W."/>
            <person name="Hammond S."/>
            <person name="Andersen M.R."/>
            <person name="Neff N."/>
            <person name="Passarelli B."/>
            <person name="Koh W."/>
            <person name="Fan H.C."/>
            <person name="Wang J."/>
            <person name="Gui Y."/>
            <person name="Lee K.H."/>
            <person name="Betenbaugh M.J."/>
            <person name="Quake S.R."/>
            <person name="Famili I."/>
            <person name="Palsson B.O."/>
            <person name="Wang J."/>
        </authorList>
    </citation>
    <scope>NUCLEOTIDE SEQUENCE [LARGE SCALE GENOMIC DNA]</scope>
    <source>
        <strain evidence="3">CHO K1 cell line</strain>
    </source>
</reference>
<evidence type="ECO:0000313" key="3">
    <source>
        <dbReference type="Proteomes" id="UP000001075"/>
    </source>
</evidence>
<organism evidence="2 3">
    <name type="scientific">Cricetulus griseus</name>
    <name type="common">Chinese hamster</name>
    <name type="synonym">Cricetulus barabensis griseus</name>
    <dbReference type="NCBI Taxonomy" id="10029"/>
    <lineage>
        <taxon>Eukaryota</taxon>
        <taxon>Metazoa</taxon>
        <taxon>Chordata</taxon>
        <taxon>Craniata</taxon>
        <taxon>Vertebrata</taxon>
        <taxon>Euteleostomi</taxon>
        <taxon>Mammalia</taxon>
        <taxon>Eutheria</taxon>
        <taxon>Euarchontoglires</taxon>
        <taxon>Glires</taxon>
        <taxon>Rodentia</taxon>
        <taxon>Myomorpha</taxon>
        <taxon>Muroidea</taxon>
        <taxon>Cricetidae</taxon>
        <taxon>Cricetinae</taxon>
        <taxon>Cricetulus</taxon>
    </lineage>
</organism>
<gene>
    <name evidence="2" type="ORF">I79_019256</name>
</gene>
<dbReference type="EMBL" id="JH001395">
    <property type="protein sequence ID" value="EGW11003.1"/>
    <property type="molecule type" value="Genomic_DNA"/>
</dbReference>
<dbReference type="AlphaFoldDB" id="G3I6X7"/>
<feature type="transmembrane region" description="Helical" evidence="1">
    <location>
        <begin position="6"/>
        <end position="27"/>
    </location>
</feature>
<keyword evidence="1" id="KW-0812">Transmembrane</keyword>
<accession>G3I6X7</accession>